<dbReference type="EMBL" id="QGNW01001416">
    <property type="protein sequence ID" value="RVW42039.1"/>
    <property type="molecule type" value="Genomic_DNA"/>
</dbReference>
<accession>A0A438E2X5</accession>
<sequence length="139" mass="16138">MEEEPNFGWIHGVVVRLCATLSLRCLLWRFLKRSGWRRCGTLQLKGGSWSPRFLRAFNDWEVVLVERLLLTIQGIRVSAEMEDRVIWKKTKSGFFTVKSLYSAEELGSTVRFSRKLIWSPYVSPRVGFFLLGKPHGGKF</sequence>
<comment type="caution">
    <text evidence="1">The sequence shown here is derived from an EMBL/GenBank/DDBJ whole genome shotgun (WGS) entry which is preliminary data.</text>
</comment>
<evidence type="ECO:0000313" key="1">
    <source>
        <dbReference type="EMBL" id="RVW42039.1"/>
    </source>
</evidence>
<protein>
    <submittedName>
        <fullName evidence="1">Uncharacterized protein</fullName>
    </submittedName>
</protein>
<organism evidence="1 2">
    <name type="scientific">Vitis vinifera</name>
    <name type="common">Grape</name>
    <dbReference type="NCBI Taxonomy" id="29760"/>
    <lineage>
        <taxon>Eukaryota</taxon>
        <taxon>Viridiplantae</taxon>
        <taxon>Streptophyta</taxon>
        <taxon>Embryophyta</taxon>
        <taxon>Tracheophyta</taxon>
        <taxon>Spermatophyta</taxon>
        <taxon>Magnoliopsida</taxon>
        <taxon>eudicotyledons</taxon>
        <taxon>Gunneridae</taxon>
        <taxon>Pentapetalae</taxon>
        <taxon>rosids</taxon>
        <taxon>Vitales</taxon>
        <taxon>Vitaceae</taxon>
        <taxon>Viteae</taxon>
        <taxon>Vitis</taxon>
    </lineage>
</organism>
<dbReference type="AlphaFoldDB" id="A0A438E2X5"/>
<dbReference type="Proteomes" id="UP000288805">
    <property type="component" value="Unassembled WGS sequence"/>
</dbReference>
<name>A0A438E2X5_VITVI</name>
<evidence type="ECO:0000313" key="2">
    <source>
        <dbReference type="Proteomes" id="UP000288805"/>
    </source>
</evidence>
<proteinExistence type="predicted"/>
<gene>
    <name evidence="1" type="ORF">CK203_093300</name>
</gene>
<reference evidence="1 2" key="1">
    <citation type="journal article" date="2018" name="PLoS Genet.">
        <title>Population sequencing reveals clonal diversity and ancestral inbreeding in the grapevine cultivar Chardonnay.</title>
        <authorList>
            <person name="Roach M.J."/>
            <person name="Johnson D.L."/>
            <person name="Bohlmann J."/>
            <person name="van Vuuren H.J."/>
            <person name="Jones S.J."/>
            <person name="Pretorius I.S."/>
            <person name="Schmidt S.A."/>
            <person name="Borneman A.R."/>
        </authorList>
    </citation>
    <scope>NUCLEOTIDE SEQUENCE [LARGE SCALE GENOMIC DNA]</scope>
    <source>
        <strain evidence="2">cv. Chardonnay</strain>
        <tissue evidence="1">Leaf</tissue>
    </source>
</reference>